<evidence type="ECO:0000313" key="1">
    <source>
        <dbReference type="EMBL" id="MBX52349.1"/>
    </source>
</evidence>
<dbReference type="AlphaFoldDB" id="A0A2P2PCF2"/>
<name>A0A2P2PCF2_RHIMU</name>
<proteinExistence type="predicted"/>
<organism evidence="1">
    <name type="scientific">Rhizophora mucronata</name>
    <name type="common">Asiatic mangrove</name>
    <dbReference type="NCBI Taxonomy" id="61149"/>
    <lineage>
        <taxon>Eukaryota</taxon>
        <taxon>Viridiplantae</taxon>
        <taxon>Streptophyta</taxon>
        <taxon>Embryophyta</taxon>
        <taxon>Tracheophyta</taxon>
        <taxon>Spermatophyta</taxon>
        <taxon>Magnoliopsida</taxon>
        <taxon>eudicotyledons</taxon>
        <taxon>Gunneridae</taxon>
        <taxon>Pentapetalae</taxon>
        <taxon>rosids</taxon>
        <taxon>fabids</taxon>
        <taxon>Malpighiales</taxon>
        <taxon>Rhizophoraceae</taxon>
        <taxon>Rhizophora</taxon>
    </lineage>
</organism>
<accession>A0A2P2PCF2</accession>
<dbReference type="EMBL" id="GGEC01071865">
    <property type="protein sequence ID" value="MBX52349.1"/>
    <property type="molecule type" value="Transcribed_RNA"/>
</dbReference>
<protein>
    <submittedName>
        <fullName evidence="1">Uncharacterized protein</fullName>
    </submittedName>
</protein>
<sequence length="59" mass="6567">MNFQEEPAKESNNIMPAPHLTKKFYANDCQPALANLLDGPTYNPGSHTVKQNEVYCQSA</sequence>
<reference evidence="1" key="1">
    <citation type="submission" date="2018-02" db="EMBL/GenBank/DDBJ databases">
        <title>Rhizophora mucronata_Transcriptome.</title>
        <authorList>
            <person name="Meera S.P."/>
            <person name="Sreeshan A."/>
            <person name="Augustine A."/>
        </authorList>
    </citation>
    <scope>NUCLEOTIDE SEQUENCE</scope>
    <source>
        <tissue evidence="1">Leaf</tissue>
    </source>
</reference>